<dbReference type="AlphaFoldDB" id="A0A9W4T7H2"/>
<protein>
    <submittedName>
        <fullName evidence="1">6280_t:CDS:1</fullName>
    </submittedName>
</protein>
<dbReference type="EMBL" id="CAMKVN010011593">
    <property type="protein sequence ID" value="CAI2194880.1"/>
    <property type="molecule type" value="Genomic_DNA"/>
</dbReference>
<feature type="non-terminal residue" evidence="1">
    <location>
        <position position="50"/>
    </location>
</feature>
<sequence length="50" mass="5782">LTGDSSSATNITEKQIMLCMKQLLINRDDKVVVDLRNFNKGRSKCYAEFW</sequence>
<gene>
    <name evidence="1" type="ORF">FWILDA_LOCUS16797</name>
</gene>
<accession>A0A9W4T7H2</accession>
<reference evidence="1" key="1">
    <citation type="submission" date="2022-08" db="EMBL/GenBank/DDBJ databases">
        <authorList>
            <person name="Kallberg Y."/>
            <person name="Tangrot J."/>
            <person name="Rosling A."/>
        </authorList>
    </citation>
    <scope>NUCLEOTIDE SEQUENCE</scope>
    <source>
        <strain evidence="1">Wild A</strain>
    </source>
</reference>
<evidence type="ECO:0000313" key="2">
    <source>
        <dbReference type="Proteomes" id="UP001153678"/>
    </source>
</evidence>
<name>A0A9W4T7H2_9GLOM</name>
<feature type="non-terminal residue" evidence="1">
    <location>
        <position position="1"/>
    </location>
</feature>
<dbReference type="OrthoDB" id="2415771at2759"/>
<dbReference type="Proteomes" id="UP001153678">
    <property type="component" value="Unassembled WGS sequence"/>
</dbReference>
<organism evidence="1 2">
    <name type="scientific">Funneliformis geosporum</name>
    <dbReference type="NCBI Taxonomy" id="1117311"/>
    <lineage>
        <taxon>Eukaryota</taxon>
        <taxon>Fungi</taxon>
        <taxon>Fungi incertae sedis</taxon>
        <taxon>Mucoromycota</taxon>
        <taxon>Glomeromycotina</taxon>
        <taxon>Glomeromycetes</taxon>
        <taxon>Glomerales</taxon>
        <taxon>Glomeraceae</taxon>
        <taxon>Funneliformis</taxon>
    </lineage>
</organism>
<evidence type="ECO:0000313" key="1">
    <source>
        <dbReference type="EMBL" id="CAI2194880.1"/>
    </source>
</evidence>
<comment type="caution">
    <text evidence="1">The sequence shown here is derived from an EMBL/GenBank/DDBJ whole genome shotgun (WGS) entry which is preliminary data.</text>
</comment>
<proteinExistence type="predicted"/>
<keyword evidence="2" id="KW-1185">Reference proteome</keyword>